<reference evidence="4" key="1">
    <citation type="submission" date="2020-10" db="EMBL/GenBank/DDBJ databases">
        <title>An improved Amphimedon queenslandica hologenome assembly reveals how three proteobacterial symbionts can extend the metabolic phenotypic of their marine sponge host.</title>
        <authorList>
            <person name="Degnan B."/>
            <person name="Degnan S."/>
            <person name="Xiang X."/>
        </authorList>
    </citation>
    <scope>NUCLEOTIDE SEQUENCE</scope>
    <source>
        <strain evidence="4">AqS2</strain>
    </source>
</reference>
<dbReference type="EMBL" id="JADHEI010000009">
    <property type="protein sequence ID" value="MBF2734634.1"/>
    <property type="molecule type" value="Genomic_DNA"/>
</dbReference>
<keyword evidence="5" id="KW-1185">Reference proteome</keyword>
<accession>A0A930XXH5</accession>
<gene>
    <name evidence="4" type="ORF">ISN26_00815</name>
</gene>
<dbReference type="Gene3D" id="3.40.50.2020">
    <property type="match status" value="1"/>
</dbReference>
<keyword evidence="1" id="KW-0328">Glycosyltransferase</keyword>
<organism evidence="4 5">
    <name type="scientific">Candidatus Amphirhobacter heronislandensis</name>
    <dbReference type="NCBI Taxonomy" id="1732024"/>
    <lineage>
        <taxon>Bacteria</taxon>
        <taxon>Pseudomonadati</taxon>
        <taxon>Pseudomonadota</taxon>
        <taxon>Gammaproteobacteria</taxon>
        <taxon>Candidatus Tethybacterales</taxon>
        <taxon>Candidatus Tethybacteraceae</taxon>
        <taxon>Candidatus Amphirhobacter</taxon>
    </lineage>
</organism>
<feature type="domain" description="Phosphoribosyltransferase" evidence="3">
    <location>
        <begin position="19"/>
        <end position="163"/>
    </location>
</feature>
<dbReference type="InterPro" id="IPR000836">
    <property type="entry name" value="PRTase_dom"/>
</dbReference>
<dbReference type="SUPFAM" id="SSF53271">
    <property type="entry name" value="PRTase-like"/>
    <property type="match status" value="1"/>
</dbReference>
<name>A0A930XXH5_9GAMM</name>
<comment type="caution">
    <text evidence="4">The sequence shown here is derived from an EMBL/GenBank/DDBJ whole genome shotgun (WGS) entry which is preliminary data.</text>
</comment>
<proteinExistence type="predicted"/>
<evidence type="ECO:0000313" key="5">
    <source>
        <dbReference type="Proteomes" id="UP000604381"/>
    </source>
</evidence>
<dbReference type="Pfam" id="PF00156">
    <property type="entry name" value="Pribosyltran"/>
    <property type="match status" value="1"/>
</dbReference>
<dbReference type="CDD" id="cd06223">
    <property type="entry name" value="PRTases_typeI"/>
    <property type="match status" value="1"/>
</dbReference>
<dbReference type="PANTHER" id="PTHR43363:SF1">
    <property type="entry name" value="HYPOXANTHINE-GUANINE PHOSPHORIBOSYLTRANSFERASE"/>
    <property type="match status" value="1"/>
</dbReference>
<evidence type="ECO:0000256" key="2">
    <source>
        <dbReference type="ARBA" id="ARBA00022679"/>
    </source>
</evidence>
<keyword evidence="2" id="KW-0808">Transferase</keyword>
<evidence type="ECO:0000256" key="1">
    <source>
        <dbReference type="ARBA" id="ARBA00022676"/>
    </source>
</evidence>
<protein>
    <recommendedName>
        <fullName evidence="3">Phosphoribosyltransferase domain-containing protein</fullName>
    </recommendedName>
</protein>
<evidence type="ECO:0000313" key="4">
    <source>
        <dbReference type="EMBL" id="MBF2734634.1"/>
    </source>
</evidence>
<dbReference type="Proteomes" id="UP000604381">
    <property type="component" value="Unassembled WGS sequence"/>
</dbReference>
<dbReference type="AlphaFoldDB" id="A0A930XXH5"/>
<dbReference type="InterPro" id="IPR029057">
    <property type="entry name" value="PRTase-like"/>
</dbReference>
<dbReference type="GO" id="GO:0016757">
    <property type="term" value="F:glycosyltransferase activity"/>
    <property type="evidence" value="ECO:0007669"/>
    <property type="project" value="UniProtKB-KW"/>
</dbReference>
<dbReference type="PANTHER" id="PTHR43363">
    <property type="entry name" value="HYPOXANTHINE PHOSPHORIBOSYLTRANSFERASE"/>
    <property type="match status" value="1"/>
</dbReference>
<sequence>MKENLKELTGKSYYEAVEKLVDILYQKYGDLRGPEADTEVLSVARGGLVPATYVVYRLGCPINFMYLRSYPKPGMQKQVEAYSILPFRSKKLPRRIIVVDDIQDTGRSFEFLRDFFKENFNIVDDSRVEIVYAVVVWRKREGIEAPDFYGSDTESKDWVVFPYDWQID</sequence>
<evidence type="ECO:0000259" key="3">
    <source>
        <dbReference type="Pfam" id="PF00156"/>
    </source>
</evidence>